<name>T1H019_MEGSC</name>
<dbReference type="STRING" id="36166.T1H019"/>
<reference evidence="2" key="1">
    <citation type="submission" date="2013-02" db="EMBL/GenBank/DDBJ databases">
        <authorList>
            <person name="Hughes D."/>
        </authorList>
    </citation>
    <scope>NUCLEOTIDE SEQUENCE</scope>
    <source>
        <strain>Durham</strain>
        <strain evidence="2">NC isolate 2 -- Noor lab</strain>
    </source>
</reference>
<dbReference type="EMBL" id="CAQQ02176238">
    <property type="status" value="NOT_ANNOTATED_CDS"/>
    <property type="molecule type" value="Genomic_DNA"/>
</dbReference>
<keyword evidence="2" id="KW-1185">Reference proteome</keyword>
<accession>T1H019</accession>
<reference evidence="1" key="2">
    <citation type="submission" date="2015-06" db="UniProtKB">
        <authorList>
            <consortium name="EnsemblMetazoa"/>
        </authorList>
    </citation>
    <scope>IDENTIFICATION</scope>
</reference>
<sequence>MFMEPGEVKTYLKLCKTLDRTEDLPLFPVSDRHLSVVKERVDLARDVDKLELKNKKSSSEIGWMKKTAEEMDMIIDGFGEDGSEISDDEDAFQIERNRNLNQLNRKRIELATILQKPLFPRGFSFKYPTASGALDIPKMKFSEGQSGENDNTAVKVLKKSIEELKLAKKQRNKRK</sequence>
<evidence type="ECO:0000313" key="2">
    <source>
        <dbReference type="Proteomes" id="UP000015102"/>
    </source>
</evidence>
<proteinExistence type="predicted"/>
<dbReference type="AlphaFoldDB" id="T1H019"/>
<evidence type="ECO:0000313" key="1">
    <source>
        <dbReference type="EnsemblMetazoa" id="MESCA009483-PA"/>
    </source>
</evidence>
<dbReference type="EnsemblMetazoa" id="MESCA009483-RA">
    <property type="protein sequence ID" value="MESCA009483-PA"/>
    <property type="gene ID" value="MESCA009483"/>
</dbReference>
<dbReference type="OMA" id="EDAFQIE"/>
<dbReference type="Proteomes" id="UP000015102">
    <property type="component" value="Unassembled WGS sequence"/>
</dbReference>
<protein>
    <submittedName>
        <fullName evidence="1">Uncharacterized protein</fullName>
    </submittedName>
</protein>
<dbReference type="HOGENOM" id="CLU_1534303_0_0_1"/>
<organism evidence="1 2">
    <name type="scientific">Megaselia scalaris</name>
    <name type="common">Humpbacked fly</name>
    <name type="synonym">Phora scalaris</name>
    <dbReference type="NCBI Taxonomy" id="36166"/>
    <lineage>
        <taxon>Eukaryota</taxon>
        <taxon>Metazoa</taxon>
        <taxon>Ecdysozoa</taxon>
        <taxon>Arthropoda</taxon>
        <taxon>Hexapoda</taxon>
        <taxon>Insecta</taxon>
        <taxon>Pterygota</taxon>
        <taxon>Neoptera</taxon>
        <taxon>Endopterygota</taxon>
        <taxon>Diptera</taxon>
        <taxon>Brachycera</taxon>
        <taxon>Muscomorpha</taxon>
        <taxon>Platypezoidea</taxon>
        <taxon>Phoridae</taxon>
        <taxon>Megaseliini</taxon>
        <taxon>Megaselia</taxon>
    </lineage>
</organism>